<organism evidence="2 3">
    <name type="scientific">Trifolium pratense</name>
    <name type="common">Red clover</name>
    <dbReference type="NCBI Taxonomy" id="57577"/>
    <lineage>
        <taxon>Eukaryota</taxon>
        <taxon>Viridiplantae</taxon>
        <taxon>Streptophyta</taxon>
        <taxon>Embryophyta</taxon>
        <taxon>Tracheophyta</taxon>
        <taxon>Spermatophyta</taxon>
        <taxon>Magnoliopsida</taxon>
        <taxon>eudicotyledons</taxon>
        <taxon>Gunneridae</taxon>
        <taxon>Pentapetalae</taxon>
        <taxon>rosids</taxon>
        <taxon>fabids</taxon>
        <taxon>Fabales</taxon>
        <taxon>Fabaceae</taxon>
        <taxon>Papilionoideae</taxon>
        <taxon>50 kb inversion clade</taxon>
        <taxon>NPAAA clade</taxon>
        <taxon>Hologalegina</taxon>
        <taxon>IRL clade</taxon>
        <taxon>Trifolieae</taxon>
        <taxon>Trifolium</taxon>
    </lineage>
</organism>
<gene>
    <name evidence="2" type="ORF">L195_g032196</name>
</gene>
<dbReference type="AlphaFoldDB" id="A0A2K3LCI6"/>
<feature type="compositionally biased region" description="Low complexity" evidence="1">
    <location>
        <begin position="91"/>
        <end position="101"/>
    </location>
</feature>
<reference evidence="2 3" key="2">
    <citation type="journal article" date="2017" name="Front. Plant Sci.">
        <title>Gene Classification and Mining of Molecular Markers Useful in Red Clover (Trifolium pratense) Breeding.</title>
        <authorList>
            <person name="Istvanek J."/>
            <person name="Dluhosova J."/>
            <person name="Dluhos P."/>
            <person name="Patkova L."/>
            <person name="Nedelnik J."/>
            <person name="Repkova J."/>
        </authorList>
    </citation>
    <scope>NUCLEOTIDE SEQUENCE [LARGE SCALE GENOMIC DNA]</scope>
    <source>
        <strain evidence="3">cv. Tatra</strain>
        <tissue evidence="2">Young leaves</tissue>
    </source>
</reference>
<protein>
    <submittedName>
        <fullName evidence="2">Uncharacterized protein</fullName>
    </submittedName>
</protein>
<sequence>MATRGRRTKRARGRGSSNPPKPSTSLGVKIDKNRIQKKGPVKGFDALNNKQKSAPFNFEQNEDNNYNDSEDEEMQLLEQAADETDRRKVISLEGISSSSGRRITRSHGKGCSDPPGASPLCIDPPPQPGHTRVSPGI</sequence>
<dbReference type="EMBL" id="ASHM01030341">
    <property type="protein sequence ID" value="PNX76251.1"/>
    <property type="molecule type" value="Genomic_DNA"/>
</dbReference>
<proteinExistence type="predicted"/>
<accession>A0A2K3LCI6</accession>
<feature type="region of interest" description="Disordered" evidence="1">
    <location>
        <begin position="80"/>
        <end position="137"/>
    </location>
</feature>
<reference evidence="2 3" key="1">
    <citation type="journal article" date="2014" name="Am. J. Bot.">
        <title>Genome assembly and annotation for red clover (Trifolium pratense; Fabaceae).</title>
        <authorList>
            <person name="Istvanek J."/>
            <person name="Jaros M."/>
            <person name="Krenek A."/>
            <person name="Repkova J."/>
        </authorList>
    </citation>
    <scope>NUCLEOTIDE SEQUENCE [LARGE SCALE GENOMIC DNA]</scope>
    <source>
        <strain evidence="3">cv. Tatra</strain>
        <tissue evidence="2">Young leaves</tissue>
    </source>
</reference>
<comment type="caution">
    <text evidence="2">The sequence shown here is derived from an EMBL/GenBank/DDBJ whole genome shotgun (WGS) entry which is preliminary data.</text>
</comment>
<name>A0A2K3LCI6_TRIPR</name>
<evidence type="ECO:0000313" key="2">
    <source>
        <dbReference type="EMBL" id="PNX76251.1"/>
    </source>
</evidence>
<dbReference type="Proteomes" id="UP000236291">
    <property type="component" value="Unassembled WGS sequence"/>
</dbReference>
<evidence type="ECO:0000313" key="3">
    <source>
        <dbReference type="Proteomes" id="UP000236291"/>
    </source>
</evidence>
<feature type="compositionally biased region" description="Basic residues" evidence="1">
    <location>
        <begin position="1"/>
        <end position="13"/>
    </location>
</feature>
<feature type="region of interest" description="Disordered" evidence="1">
    <location>
        <begin position="1"/>
        <end position="67"/>
    </location>
</feature>
<evidence type="ECO:0000256" key="1">
    <source>
        <dbReference type="SAM" id="MobiDB-lite"/>
    </source>
</evidence>